<dbReference type="GO" id="GO:0004252">
    <property type="term" value="F:serine-type endopeptidase activity"/>
    <property type="evidence" value="ECO:0007669"/>
    <property type="project" value="UniProtKB-UniRule"/>
</dbReference>
<dbReference type="PANTHER" id="PTHR43806">
    <property type="entry name" value="PEPTIDASE S8"/>
    <property type="match status" value="1"/>
</dbReference>
<dbReference type="PANTHER" id="PTHR43806:SF11">
    <property type="entry name" value="CEREVISIN-RELATED"/>
    <property type="match status" value="1"/>
</dbReference>
<organism evidence="9 10">
    <name type="scientific">Allosaccharopolyspora coralli</name>
    <dbReference type="NCBI Taxonomy" id="2665642"/>
    <lineage>
        <taxon>Bacteria</taxon>
        <taxon>Bacillati</taxon>
        <taxon>Actinomycetota</taxon>
        <taxon>Actinomycetes</taxon>
        <taxon>Pseudonocardiales</taxon>
        <taxon>Pseudonocardiaceae</taxon>
        <taxon>Allosaccharopolyspora</taxon>
    </lineage>
</organism>
<evidence type="ECO:0000256" key="2">
    <source>
        <dbReference type="ARBA" id="ARBA00022670"/>
    </source>
</evidence>
<dbReference type="InterPro" id="IPR000209">
    <property type="entry name" value="Peptidase_S8/S53_dom"/>
</dbReference>
<dbReference type="PRINTS" id="PR00723">
    <property type="entry name" value="SUBTILISIN"/>
</dbReference>
<dbReference type="PROSITE" id="PS00138">
    <property type="entry name" value="SUBTILASE_SER"/>
    <property type="match status" value="1"/>
</dbReference>
<feature type="active site" description="Charge relay system" evidence="5 6">
    <location>
        <position position="406"/>
    </location>
</feature>
<keyword evidence="3 6" id="KW-0378">Hydrolase</keyword>
<evidence type="ECO:0000256" key="1">
    <source>
        <dbReference type="ARBA" id="ARBA00011073"/>
    </source>
</evidence>
<dbReference type="PROSITE" id="PS00137">
    <property type="entry name" value="SUBTILASE_HIS"/>
    <property type="match status" value="1"/>
</dbReference>
<evidence type="ECO:0000259" key="8">
    <source>
        <dbReference type="Pfam" id="PF00082"/>
    </source>
</evidence>
<keyword evidence="2 6" id="KW-0645">Protease</keyword>
<dbReference type="PROSITE" id="PS51892">
    <property type="entry name" value="SUBTILASE"/>
    <property type="match status" value="1"/>
</dbReference>
<dbReference type="KEGG" id="sace:GIY23_19435"/>
<evidence type="ECO:0000313" key="9">
    <source>
        <dbReference type="EMBL" id="QGK72425.1"/>
    </source>
</evidence>
<feature type="region of interest" description="Disordered" evidence="7">
    <location>
        <begin position="309"/>
        <end position="334"/>
    </location>
</feature>
<evidence type="ECO:0000256" key="7">
    <source>
        <dbReference type="SAM" id="MobiDB-lite"/>
    </source>
</evidence>
<keyword evidence="4 6" id="KW-0720">Serine protease</keyword>
<dbReference type="AlphaFoldDB" id="A0A5Q3QLL5"/>
<feature type="active site" description="Charge relay system" evidence="5 6">
    <location>
        <position position="201"/>
    </location>
</feature>
<proteinExistence type="inferred from homology"/>
<dbReference type="InterPro" id="IPR023828">
    <property type="entry name" value="Peptidase_S8_Ser-AS"/>
</dbReference>
<protein>
    <submittedName>
        <fullName evidence="9">S8 family serine peptidase</fullName>
    </submittedName>
</protein>
<gene>
    <name evidence="9" type="ORF">GIY23_19435</name>
</gene>
<reference evidence="10" key="1">
    <citation type="submission" date="2019-11" db="EMBL/GenBank/DDBJ databases">
        <title>The complete genome sequence of Saccharopolyspora sp. E2A.</title>
        <authorList>
            <person name="Zhang G."/>
        </authorList>
    </citation>
    <scope>NUCLEOTIDE SEQUENCE [LARGE SCALE GENOMIC DNA]</scope>
    <source>
        <strain evidence="10">E2A</strain>
    </source>
</reference>
<feature type="region of interest" description="Disordered" evidence="7">
    <location>
        <begin position="97"/>
        <end position="127"/>
    </location>
</feature>
<feature type="region of interest" description="Disordered" evidence="7">
    <location>
        <begin position="1"/>
        <end position="22"/>
    </location>
</feature>
<dbReference type="InterPro" id="IPR015500">
    <property type="entry name" value="Peptidase_S8_subtilisin-rel"/>
</dbReference>
<name>A0A5Q3QLL5_9PSEU</name>
<dbReference type="InterPro" id="IPR036852">
    <property type="entry name" value="Peptidase_S8/S53_dom_sf"/>
</dbReference>
<keyword evidence="10" id="KW-1185">Reference proteome</keyword>
<dbReference type="Gene3D" id="3.40.50.200">
    <property type="entry name" value="Peptidase S8/S53 domain"/>
    <property type="match status" value="1"/>
</dbReference>
<sequence length="483" mass="49988">MLVPASVAGIAQSAPSQPADGPPLHFMVIGPPGSGLAQTEDSVESTGGTVVQSWPQIGVVVATSQDTAFAEQLRGQPGVQQAGVSRDFAELVPSPPAAQTHAAKGMEPLEGTVEPPASATADGEPLEPEQWDMPAIKAAEAHAVSQGSKDTVVGILDYGIDPQHPDLKPNLDVSKSVSCVDEGVPNQDVEAWAPTDETQAHGSHVAGTVGAARNDVGIAGVAPNVTLASVRVVSDEGFIFPEFAVCGFMWAAEQGFEVTNNSWFVDPWYLWCDRDPDQKAVAEGVRRAVEYSQSKDVVNVAAAGNSNWDLSKPIRDTNSPNHGGPTQDRRTGPDCHKLPAELPGVVTTSSTGVDDVKSYFSNYGIQSIDVTAPGGDANQIPDTPSKNGRVLSTIPGGGWGWMQGTSMASPHAAGVLALIRSTHPEMTAQQAMGVLKGQADPVPCPTHYDPDGDGKPDAVCNGGATGAGFYGAGMVDALDAVHG</sequence>
<accession>A0A5Q3QLL5</accession>
<evidence type="ECO:0000256" key="5">
    <source>
        <dbReference type="PIRSR" id="PIRSR615500-1"/>
    </source>
</evidence>
<dbReference type="Proteomes" id="UP000371041">
    <property type="component" value="Chromosome"/>
</dbReference>
<dbReference type="SUPFAM" id="SSF52743">
    <property type="entry name" value="Subtilisin-like"/>
    <property type="match status" value="1"/>
</dbReference>
<dbReference type="GO" id="GO:0006508">
    <property type="term" value="P:proteolysis"/>
    <property type="evidence" value="ECO:0007669"/>
    <property type="project" value="UniProtKB-KW"/>
</dbReference>
<evidence type="ECO:0000256" key="4">
    <source>
        <dbReference type="ARBA" id="ARBA00022825"/>
    </source>
</evidence>
<dbReference type="EMBL" id="CP045929">
    <property type="protein sequence ID" value="QGK72425.1"/>
    <property type="molecule type" value="Genomic_DNA"/>
</dbReference>
<dbReference type="Pfam" id="PF00082">
    <property type="entry name" value="Peptidase_S8"/>
    <property type="match status" value="1"/>
</dbReference>
<feature type="domain" description="Peptidase S8/S53" evidence="8">
    <location>
        <begin position="149"/>
        <end position="439"/>
    </location>
</feature>
<feature type="active site" description="Charge relay system" evidence="5 6">
    <location>
        <position position="157"/>
    </location>
</feature>
<evidence type="ECO:0000256" key="6">
    <source>
        <dbReference type="PROSITE-ProRule" id="PRU01240"/>
    </source>
</evidence>
<dbReference type="InterPro" id="IPR022398">
    <property type="entry name" value="Peptidase_S8_His-AS"/>
</dbReference>
<comment type="similarity">
    <text evidence="1 6">Belongs to the peptidase S8 family.</text>
</comment>
<evidence type="ECO:0000313" key="10">
    <source>
        <dbReference type="Proteomes" id="UP000371041"/>
    </source>
</evidence>
<dbReference type="InterPro" id="IPR050131">
    <property type="entry name" value="Peptidase_S8_subtilisin-like"/>
</dbReference>
<evidence type="ECO:0000256" key="3">
    <source>
        <dbReference type="ARBA" id="ARBA00022801"/>
    </source>
</evidence>